<dbReference type="AlphaFoldDB" id="A0A377DVN9"/>
<reference evidence="1 2" key="1">
    <citation type="submission" date="2018-06" db="EMBL/GenBank/DDBJ databases">
        <authorList>
            <consortium name="Pathogen Informatics"/>
            <person name="Doyle S."/>
        </authorList>
    </citation>
    <scope>NUCLEOTIDE SEQUENCE [LARGE SCALE GENOMIC DNA]</scope>
    <source>
        <strain evidence="1 2">NCTC8500</strain>
    </source>
</reference>
<gene>
    <name evidence="1" type="primary">yccE_3</name>
    <name evidence="1" type="ORF">NCTC8500_03449</name>
</gene>
<accession>A0A377DVN9</accession>
<dbReference type="EMBL" id="UGFG01000001">
    <property type="protein sequence ID" value="STM39630.1"/>
    <property type="molecule type" value="Genomic_DNA"/>
</dbReference>
<proteinExistence type="predicted"/>
<organism evidence="1 2">
    <name type="scientific">Escherichia coli</name>
    <dbReference type="NCBI Taxonomy" id="562"/>
    <lineage>
        <taxon>Bacteria</taxon>
        <taxon>Pseudomonadati</taxon>
        <taxon>Pseudomonadota</taxon>
        <taxon>Gammaproteobacteria</taxon>
        <taxon>Enterobacterales</taxon>
        <taxon>Enterobacteriaceae</taxon>
        <taxon>Escherichia</taxon>
    </lineage>
</organism>
<sequence>MIHKFIQGFQEVLHILYNMFEILILLECPCRAELQSLSQIFKGYYWYNFMEYIENINACDDVFSEYCFDDENISVQPERINTPGISDLDSDIDLSGISFIQRETNQALGLKYAPVDGDGYCLLRAILVLKQHDYSWGAGQL</sequence>
<dbReference type="Proteomes" id="UP000254429">
    <property type="component" value="Unassembled WGS sequence"/>
</dbReference>
<protein>
    <submittedName>
        <fullName evidence="1">YccE</fullName>
    </submittedName>
</protein>
<name>A0A377DVN9_ECOLX</name>
<evidence type="ECO:0000313" key="2">
    <source>
        <dbReference type="Proteomes" id="UP000254429"/>
    </source>
</evidence>
<evidence type="ECO:0000313" key="1">
    <source>
        <dbReference type="EMBL" id="STM39630.1"/>
    </source>
</evidence>